<proteinExistence type="predicted"/>
<evidence type="ECO:0000313" key="3">
    <source>
        <dbReference type="Proteomes" id="UP000230551"/>
    </source>
</evidence>
<keyword evidence="3" id="KW-1185">Reference proteome</keyword>
<feature type="region of interest" description="Disordered" evidence="1">
    <location>
        <begin position="348"/>
        <end position="367"/>
    </location>
</feature>
<gene>
    <name evidence="2" type="ORF">CQY22_004435</name>
</gene>
<dbReference type="EMBL" id="PDCN02000003">
    <property type="protein sequence ID" value="PIB76893.1"/>
    <property type="molecule type" value="Genomic_DNA"/>
</dbReference>
<dbReference type="AlphaFoldDB" id="A0A2G5PFS7"/>
<evidence type="ECO:0000256" key="1">
    <source>
        <dbReference type="SAM" id="MobiDB-lite"/>
    </source>
</evidence>
<dbReference type="Proteomes" id="UP000230551">
    <property type="component" value="Unassembled WGS sequence"/>
</dbReference>
<comment type="caution">
    <text evidence="2">The sequence shown here is derived from an EMBL/GenBank/DDBJ whole genome shotgun (WGS) entry which is preliminary data.</text>
</comment>
<organism evidence="2 3">
    <name type="scientific">Mycolicibacterium brumae</name>
    <dbReference type="NCBI Taxonomy" id="85968"/>
    <lineage>
        <taxon>Bacteria</taxon>
        <taxon>Bacillati</taxon>
        <taxon>Actinomycetota</taxon>
        <taxon>Actinomycetes</taxon>
        <taxon>Mycobacteriales</taxon>
        <taxon>Mycobacteriaceae</taxon>
        <taxon>Mycolicibacterium</taxon>
    </lineage>
</organism>
<protein>
    <submittedName>
        <fullName evidence="2">Uncharacterized protein</fullName>
    </submittedName>
</protein>
<evidence type="ECO:0000313" key="2">
    <source>
        <dbReference type="EMBL" id="PIB76893.1"/>
    </source>
</evidence>
<name>A0A2G5PFS7_9MYCO</name>
<sequence>MASVSADYQLTGIQDIDPLQALTIFSTFGSHSGQYTDPDSMPYDDRLNWDVFKGADGEIYTTRNKAETVGGGVAAEYTNSASGPWGAAYYLVDHALGDVLGKDFVVDDYFFTTGPSTTTLRALLYQVAEWTTGSEDIGPLKDLLDVIDSPIEGLIGLIGGQTLGDEGTALLWEGLTNPIMLVVGLLTDQLGSGGLGDILGGGGLFGGLLGGDESEEPAPAGARFVHQETTVVQQQEAGTFTAAVVQDNETTKGLTDTKDDQKKSAPLAKLRDELSSKSKFAEKLIGADKDSSLSKRMVELGKIGDQLSEGNVVGAAEESGKFVTKRVERLGKDIRNGIDKVATAVKNLAGGRDNGSDSGDTKKKPAE</sequence>
<accession>A0A2G5PFS7</accession>
<reference evidence="2 3" key="1">
    <citation type="journal article" date="2017" name="Infect. Genet. Evol.">
        <title>The new phylogeny of the genus Mycobacterium: The old and the news.</title>
        <authorList>
            <person name="Tortoli E."/>
            <person name="Fedrizzi T."/>
            <person name="Meehan C.J."/>
            <person name="Trovato A."/>
            <person name="Grottola A."/>
            <person name="Giacobazzi E."/>
            <person name="Serpini G.F."/>
            <person name="Tagliazucchi S."/>
            <person name="Fabio A."/>
            <person name="Bettua C."/>
            <person name="Bertorelli R."/>
            <person name="Frascaro F."/>
            <person name="De Sanctis V."/>
            <person name="Pecorari M."/>
            <person name="Jousson O."/>
            <person name="Segata N."/>
            <person name="Cirillo D.M."/>
        </authorList>
    </citation>
    <scope>NUCLEOTIDE SEQUENCE [LARGE SCALE GENOMIC DNA]</scope>
    <source>
        <strain evidence="2 3">CIP1034565</strain>
    </source>
</reference>